<evidence type="ECO:0000313" key="2">
    <source>
        <dbReference type="EMBL" id="MBK1815735.1"/>
    </source>
</evidence>
<dbReference type="SUPFAM" id="SSF56019">
    <property type="entry name" value="The spindle assembly checkpoint protein mad2"/>
    <property type="match status" value="1"/>
</dbReference>
<dbReference type="InterPro" id="IPR036570">
    <property type="entry name" value="HORMA_dom_sf"/>
</dbReference>
<evidence type="ECO:0000313" key="3">
    <source>
        <dbReference type="Proteomes" id="UP000600139"/>
    </source>
</evidence>
<comment type="caution">
    <text evidence="2">The sequence shown here is derived from an EMBL/GenBank/DDBJ whole genome shotgun (WGS) entry which is preliminary data.</text>
</comment>
<proteinExistence type="predicted"/>
<sequence>MSTTVKVNTYSHSVTHVTDNILSGLKRIILLSGLSLDKLTSDWKVLEAGIGKWLETRHLNTVTLEIYTGTSSLVGRWDFDISYTYTTGDDGDLWADVDAIKFAIKKAGAIPSTCIYRVIANTKDGRPDVNGWSSTQYLSTDGFTKRPIGTTIGATHLGAGTSYWSK</sequence>
<protein>
    <recommendedName>
        <fullName evidence="1">Bacterial HORMA domain-containing protein</fullName>
    </recommendedName>
</protein>
<feature type="domain" description="Bacterial HORMA" evidence="1">
    <location>
        <begin position="3"/>
        <end position="166"/>
    </location>
</feature>
<dbReference type="EMBL" id="JAENIK010000009">
    <property type="protein sequence ID" value="MBK1815735.1"/>
    <property type="molecule type" value="Genomic_DNA"/>
</dbReference>
<dbReference type="RefSeq" id="WP_200350692.1">
    <property type="nucleotide sequence ID" value="NZ_BAABHZ010000008.1"/>
</dbReference>
<organism evidence="2 3">
    <name type="scientific">Luteolibacter yonseiensis</name>
    <dbReference type="NCBI Taxonomy" id="1144680"/>
    <lineage>
        <taxon>Bacteria</taxon>
        <taxon>Pseudomonadati</taxon>
        <taxon>Verrucomicrobiota</taxon>
        <taxon>Verrucomicrobiia</taxon>
        <taxon>Verrucomicrobiales</taxon>
        <taxon>Verrucomicrobiaceae</taxon>
        <taxon>Luteolibacter</taxon>
    </lineage>
</organism>
<keyword evidence="3" id="KW-1185">Reference proteome</keyword>
<reference evidence="2" key="1">
    <citation type="submission" date="2021-01" db="EMBL/GenBank/DDBJ databases">
        <title>Modified the classification status of verrucomicrobia.</title>
        <authorList>
            <person name="Feng X."/>
        </authorList>
    </citation>
    <scope>NUCLEOTIDE SEQUENCE</scope>
    <source>
        <strain evidence="2">JCM 18052</strain>
    </source>
</reference>
<name>A0A934VB30_9BACT</name>
<evidence type="ECO:0000259" key="1">
    <source>
        <dbReference type="Pfam" id="PF18173"/>
    </source>
</evidence>
<dbReference type="Pfam" id="PF18173">
    <property type="entry name" value="bacHORMA_2"/>
    <property type="match status" value="1"/>
</dbReference>
<accession>A0A934VB30</accession>
<gene>
    <name evidence="2" type="ORF">JIN84_08910</name>
</gene>
<dbReference type="AlphaFoldDB" id="A0A934VB30"/>
<dbReference type="Proteomes" id="UP000600139">
    <property type="component" value="Unassembled WGS sequence"/>
</dbReference>
<dbReference type="InterPro" id="IPR040649">
    <property type="entry name" value="Bact_HORMA"/>
</dbReference>